<dbReference type="InterPro" id="IPR011545">
    <property type="entry name" value="DEAD/DEAH_box_helicase_dom"/>
</dbReference>
<protein>
    <submittedName>
        <fullName evidence="8">ATP-dependent helicase HrpB</fullName>
        <ecNumber evidence="8">3.6.4.13</ecNumber>
    </submittedName>
</protein>
<evidence type="ECO:0000256" key="1">
    <source>
        <dbReference type="ARBA" id="ARBA00022741"/>
    </source>
</evidence>
<reference evidence="9" key="1">
    <citation type="journal article" date="2019" name="Int. J. Syst. Evol. Microbiol.">
        <title>The Global Catalogue of Microorganisms (GCM) 10K type strain sequencing project: providing services to taxonomists for standard genome sequencing and annotation.</title>
        <authorList>
            <consortium name="The Broad Institute Genomics Platform"/>
            <consortium name="The Broad Institute Genome Sequencing Center for Infectious Disease"/>
            <person name="Wu L."/>
            <person name="Ma J."/>
        </authorList>
    </citation>
    <scope>NUCLEOTIDE SEQUENCE [LARGE SCALE GENOMIC DNA]</scope>
    <source>
        <strain evidence="9">KACC 11588</strain>
    </source>
</reference>
<dbReference type="Gene3D" id="1.20.120.1080">
    <property type="match status" value="1"/>
</dbReference>
<evidence type="ECO:0000256" key="4">
    <source>
        <dbReference type="ARBA" id="ARBA00022840"/>
    </source>
</evidence>
<feature type="region of interest" description="Disordered" evidence="5">
    <location>
        <begin position="769"/>
        <end position="793"/>
    </location>
</feature>
<dbReference type="InterPro" id="IPR007502">
    <property type="entry name" value="Helicase-assoc_dom"/>
</dbReference>
<dbReference type="SMART" id="SM00490">
    <property type="entry name" value="HELICc"/>
    <property type="match status" value="1"/>
</dbReference>
<dbReference type="PIRSF" id="PIRSF005496">
    <property type="entry name" value="ATP_hel_hrpB"/>
    <property type="match status" value="1"/>
</dbReference>
<dbReference type="EC" id="3.6.4.13" evidence="8"/>
<keyword evidence="2 8" id="KW-0378">Hydrolase</keyword>
<dbReference type="Proteomes" id="UP001596056">
    <property type="component" value="Unassembled WGS sequence"/>
</dbReference>
<dbReference type="PANTHER" id="PTHR43519">
    <property type="entry name" value="ATP-DEPENDENT RNA HELICASE HRPB"/>
    <property type="match status" value="1"/>
</dbReference>
<dbReference type="RefSeq" id="WP_209839459.1">
    <property type="nucleotide sequence ID" value="NZ_JAGGJP010000005.1"/>
</dbReference>
<feature type="domain" description="Helicase C-terminal" evidence="7">
    <location>
        <begin position="203"/>
        <end position="365"/>
    </location>
</feature>
<dbReference type="GO" id="GO:0003724">
    <property type="term" value="F:RNA helicase activity"/>
    <property type="evidence" value="ECO:0007669"/>
    <property type="project" value="UniProtKB-EC"/>
</dbReference>
<dbReference type="PROSITE" id="PS51192">
    <property type="entry name" value="HELICASE_ATP_BIND_1"/>
    <property type="match status" value="1"/>
</dbReference>
<dbReference type="CDD" id="cd18791">
    <property type="entry name" value="SF2_C_RHA"/>
    <property type="match status" value="1"/>
</dbReference>
<evidence type="ECO:0000256" key="3">
    <source>
        <dbReference type="ARBA" id="ARBA00022806"/>
    </source>
</evidence>
<dbReference type="EMBL" id="JBHSNA010000013">
    <property type="protein sequence ID" value="MFC5567321.1"/>
    <property type="molecule type" value="Genomic_DNA"/>
</dbReference>
<evidence type="ECO:0000259" key="6">
    <source>
        <dbReference type="PROSITE" id="PS51192"/>
    </source>
</evidence>
<keyword evidence="1" id="KW-0547">Nucleotide-binding</keyword>
<keyword evidence="9" id="KW-1185">Reference proteome</keyword>
<name>A0ABW0SEM8_9RHOB</name>
<dbReference type="InterPro" id="IPR014001">
    <property type="entry name" value="Helicase_ATP-bd"/>
</dbReference>
<dbReference type="InterPro" id="IPR013689">
    <property type="entry name" value="RNA_helicase_ATP-dep_HrpB_C"/>
</dbReference>
<dbReference type="Pfam" id="PF08482">
    <property type="entry name" value="HrpB_C"/>
    <property type="match status" value="1"/>
</dbReference>
<feature type="domain" description="Helicase ATP-binding" evidence="6">
    <location>
        <begin position="16"/>
        <end position="161"/>
    </location>
</feature>
<dbReference type="InterPro" id="IPR056329">
    <property type="entry name" value="CON_HrpB"/>
</dbReference>
<keyword evidence="4" id="KW-0067">ATP-binding</keyword>
<comment type="caution">
    <text evidence="8">The sequence shown here is derived from an EMBL/GenBank/DDBJ whole genome shotgun (WGS) entry which is preliminary data.</text>
</comment>
<dbReference type="InterPro" id="IPR001650">
    <property type="entry name" value="Helicase_C-like"/>
</dbReference>
<evidence type="ECO:0000259" key="7">
    <source>
        <dbReference type="PROSITE" id="PS51194"/>
    </source>
</evidence>
<dbReference type="Pfam" id="PF00271">
    <property type="entry name" value="Helicase_C"/>
    <property type="match status" value="1"/>
</dbReference>
<evidence type="ECO:0000313" key="9">
    <source>
        <dbReference type="Proteomes" id="UP001596056"/>
    </source>
</evidence>
<dbReference type="InterPro" id="IPR010225">
    <property type="entry name" value="HrpB"/>
</dbReference>
<dbReference type="SMART" id="SM00847">
    <property type="entry name" value="HA2"/>
    <property type="match status" value="1"/>
</dbReference>
<dbReference type="SMART" id="SM00487">
    <property type="entry name" value="DEXDc"/>
    <property type="match status" value="1"/>
</dbReference>
<dbReference type="SUPFAM" id="SSF52540">
    <property type="entry name" value="P-loop containing nucleoside triphosphate hydrolases"/>
    <property type="match status" value="1"/>
</dbReference>
<dbReference type="PROSITE" id="PS51194">
    <property type="entry name" value="HELICASE_CTER"/>
    <property type="match status" value="1"/>
</dbReference>
<evidence type="ECO:0000313" key="8">
    <source>
        <dbReference type="EMBL" id="MFC5567321.1"/>
    </source>
</evidence>
<sequence>MTPDPLPIDAVLPDLLVILAREGQAVLQAPPGAGKTTRVPLALLAAGTPGRIVLLEPRRLAARAAAERMAHTLGEPVGRTVGYRMRGDSKVSAATRIEVLTEGILTRMIQDAPDLPGVGALLFDEFHERSLAADLGLALAVESRGALRPDLQLLVMSATLDAQPVADLLGAPVVTAEGRAFPVDLRWLPRPLAGPVETATAAAIREALETTQGDVLAFLPGEREIRRTESLLQGLPGVAVRPLYSALPPAAQRLALEPADTGRKVVLATSIAETSLTIPGIRAVVDAGRARRSRFDPGSGMSALVTERVTKAEATQRAGRAGRVAPGICWRLWTRGEEGGLQPFPPPEILAADLAPLALDLALWGSADLPFLTPPPEGALAEARRLLTDLGALADGRITAHGQEMAALAVHPRLAHMLLRAGKGAALLAAILSEGERPAPGSADLSPVLGGGLRPEARDRIKREAGRLARLAPDRAPMDPGAMAALAYPDRIALRRPGDAPRFLLSGGRGAVAAQGDPLGAQRLLVVTDLDGAGEEARIRAALPLDESDLRSVLSDRLRVVEEAAWSPRDGRVQARRQERLGALVLSDRPWEAAPPEALATAMLDGARSLGLRLPPAAERFRARVALARSAGGDLPDLSDAALLATVGDWLLPWLDGLRTEADWRRLDLLPALRARLTHAQAREIDRLVPAHFTTPLGRQVPIDYAQDGPEIAVRLQEMLGVTSHPLAAGKPIRVTLLSPGQTPIAVVSDLPGFWRSSYPEVRKEMRGRYPRHPWPESPWEAEPTLRAKPRGT</sequence>
<dbReference type="NCBIfam" id="TIGR01970">
    <property type="entry name" value="DEAH_box_HrpB"/>
    <property type="match status" value="1"/>
</dbReference>
<accession>A0ABW0SEM8</accession>
<dbReference type="Pfam" id="PF00270">
    <property type="entry name" value="DEAD"/>
    <property type="match status" value="1"/>
</dbReference>
<gene>
    <name evidence="8" type="primary">hrpB</name>
    <name evidence="8" type="ORF">ACFPOC_12985</name>
</gene>
<proteinExistence type="predicted"/>
<evidence type="ECO:0000256" key="5">
    <source>
        <dbReference type="SAM" id="MobiDB-lite"/>
    </source>
</evidence>
<organism evidence="8 9">
    <name type="scientific">Rubellimicrobium aerolatum</name>
    <dbReference type="NCBI Taxonomy" id="490979"/>
    <lineage>
        <taxon>Bacteria</taxon>
        <taxon>Pseudomonadati</taxon>
        <taxon>Pseudomonadota</taxon>
        <taxon>Alphaproteobacteria</taxon>
        <taxon>Rhodobacterales</taxon>
        <taxon>Roseobacteraceae</taxon>
        <taxon>Rubellimicrobium</taxon>
    </lineage>
</organism>
<dbReference type="InterPro" id="IPR027417">
    <property type="entry name" value="P-loop_NTPase"/>
</dbReference>
<dbReference type="PANTHER" id="PTHR43519:SF1">
    <property type="entry name" value="ATP-DEPENDENT RNA HELICASE HRPB"/>
    <property type="match status" value="1"/>
</dbReference>
<dbReference type="GO" id="GO:0016787">
    <property type="term" value="F:hydrolase activity"/>
    <property type="evidence" value="ECO:0007669"/>
    <property type="project" value="UniProtKB-KW"/>
</dbReference>
<keyword evidence="3 8" id="KW-0347">Helicase</keyword>
<evidence type="ECO:0000256" key="2">
    <source>
        <dbReference type="ARBA" id="ARBA00022801"/>
    </source>
</evidence>
<dbReference type="Pfam" id="PF24473">
    <property type="entry name" value="CON_HrpB"/>
    <property type="match status" value="1"/>
</dbReference>
<dbReference type="Gene3D" id="3.40.50.300">
    <property type="entry name" value="P-loop containing nucleotide triphosphate hydrolases"/>
    <property type="match status" value="2"/>
</dbReference>